<gene>
    <name evidence="1" type="ordered locus">MCA0265</name>
</gene>
<accession>Q60C46</accession>
<evidence type="ECO:0000313" key="2">
    <source>
        <dbReference type="Proteomes" id="UP000006821"/>
    </source>
</evidence>
<dbReference type="Proteomes" id="UP000006821">
    <property type="component" value="Chromosome"/>
</dbReference>
<reference evidence="1 2" key="1">
    <citation type="journal article" date="2004" name="PLoS Biol.">
        <title>Genomic insights into methanotrophy: the complete genome sequence of Methylococcus capsulatus (Bath).</title>
        <authorList>
            <person name="Ward N.L."/>
            <person name="Larsen O."/>
            <person name="Sakwa J."/>
            <person name="Bruseth L."/>
            <person name="Khouri H.M."/>
            <person name="Durkin A.S."/>
            <person name="Dimitrov G."/>
            <person name="Jiang L."/>
            <person name="Scanlan D."/>
            <person name="Kang K.H."/>
            <person name="Lewis M.R."/>
            <person name="Nelson K.E."/>
            <person name="Methe B.A."/>
            <person name="Wu M."/>
            <person name="Heidelberg J.F."/>
            <person name="Paulsen I.T."/>
            <person name="Fouts D.E."/>
            <person name="Ravel J."/>
            <person name="Tettelin H."/>
            <person name="Ren Q."/>
            <person name="Read T.D."/>
            <person name="DeBoy R.T."/>
            <person name="Seshadri R."/>
            <person name="Salzberg S.L."/>
            <person name="Jensen H.B."/>
            <person name="Birkeland N.K."/>
            <person name="Nelson W.C."/>
            <person name="Dodson R.J."/>
            <person name="Grindhaug S.H."/>
            <person name="Holt I.E."/>
            <person name="Eidhammer I."/>
            <person name="Jonasen I."/>
            <person name="Vanaken S."/>
            <person name="Utterback T.R."/>
            <person name="Feldblyum T.V."/>
            <person name="Fraser C.M."/>
            <person name="Lillehaug J.R."/>
            <person name="Eisen J.A."/>
        </authorList>
    </citation>
    <scope>NUCLEOTIDE SEQUENCE [LARGE SCALE GENOMIC DNA]</scope>
    <source>
        <strain evidence="2">ATCC 33009 / NCIMB 11132 / Bath</strain>
    </source>
</reference>
<protein>
    <submittedName>
        <fullName evidence="1">Uncharacterized protein</fullName>
    </submittedName>
</protein>
<evidence type="ECO:0000313" key="1">
    <source>
        <dbReference type="EMBL" id="AAU90536.1"/>
    </source>
</evidence>
<dbReference type="AlphaFoldDB" id="Q60C46"/>
<proteinExistence type="predicted"/>
<dbReference type="STRING" id="243233.MCA0265"/>
<sequence length="127" mass="13825">MSQADGYHLFARLRPNRKLDVDGAAQPAQGHRAEGGFFGLVPDQAQQGFFAVEQFVLLQFGHGKLAGQRVRLVAGEHLARRRDAVGNLVFRREGSVLALDGDDERHGSLQSNLRKCSGISVCISLGK</sequence>
<dbReference type="HOGENOM" id="CLU_1967961_0_0_6"/>
<name>Q60C46_METCA</name>
<dbReference type="EMBL" id="AE017282">
    <property type="protein sequence ID" value="AAU90536.1"/>
    <property type="molecule type" value="Genomic_DNA"/>
</dbReference>
<dbReference type="KEGG" id="mca:MCA0265"/>
<organism evidence="1 2">
    <name type="scientific">Methylococcus capsulatus (strain ATCC 33009 / NCIMB 11132 / Bath)</name>
    <dbReference type="NCBI Taxonomy" id="243233"/>
    <lineage>
        <taxon>Bacteria</taxon>
        <taxon>Pseudomonadati</taxon>
        <taxon>Pseudomonadota</taxon>
        <taxon>Gammaproteobacteria</taxon>
        <taxon>Methylococcales</taxon>
        <taxon>Methylococcaceae</taxon>
        <taxon>Methylococcus</taxon>
    </lineage>
</organism>